<evidence type="ECO:0000313" key="1">
    <source>
        <dbReference type="EMBL" id="SNR44021.1"/>
    </source>
</evidence>
<evidence type="ECO:0000313" key="2">
    <source>
        <dbReference type="Proteomes" id="UP000198348"/>
    </source>
</evidence>
<organism evidence="1 2">
    <name type="scientific">Haloechinothrix alba</name>
    <dbReference type="NCBI Taxonomy" id="664784"/>
    <lineage>
        <taxon>Bacteria</taxon>
        <taxon>Bacillati</taxon>
        <taxon>Actinomycetota</taxon>
        <taxon>Actinomycetes</taxon>
        <taxon>Pseudonocardiales</taxon>
        <taxon>Pseudonocardiaceae</taxon>
        <taxon>Haloechinothrix</taxon>
    </lineage>
</organism>
<dbReference type="EMBL" id="FZNW01000006">
    <property type="protein sequence ID" value="SNR44021.1"/>
    <property type="molecule type" value="Genomic_DNA"/>
</dbReference>
<accession>A0A238WCC4</accession>
<sequence length="379" mass="42344">MAPVYTYMVHDLRSNEPLGELPLRNVTYGFKLNDAGEATGQFQVESRNARKRMVRDPHYLTAPCRRALYIYRDDRPMWGGIIWTRRYDSRSRTVQIGAADWWSYFNHRRVLPILAADPGVEHVAQQQIQFDNTDQNEIARQLVAKAQDHTGGHIGIELDSSESGILRDRTYKGHQLKEVGSALSDLAGVTDGPDMMFGVGTALDQDGRPRRVLQIGEPWLGQQGSPHVWEYGGNLVSYVWPSDGTGYASRAFATADGAAEGVDIAVAEDEARYDLGYPLMELEEAYDGVVNEGTLQDHADEDQRAARRPVVLPELTVRGDRSPRVGEWRVGDDAVVAIEDDFLPEGVETTMRIVEGQISPQSDYERVDLVMAPLLDDID</sequence>
<proteinExistence type="predicted"/>
<dbReference type="Proteomes" id="UP000198348">
    <property type="component" value="Unassembled WGS sequence"/>
</dbReference>
<gene>
    <name evidence="1" type="ORF">SAMN06265360_10615</name>
</gene>
<evidence type="ECO:0008006" key="3">
    <source>
        <dbReference type="Google" id="ProtNLM"/>
    </source>
</evidence>
<dbReference type="OrthoDB" id="3515845at2"/>
<reference evidence="1 2" key="1">
    <citation type="submission" date="2017-06" db="EMBL/GenBank/DDBJ databases">
        <authorList>
            <person name="Kim H.J."/>
            <person name="Triplett B.A."/>
        </authorList>
    </citation>
    <scope>NUCLEOTIDE SEQUENCE [LARGE SCALE GENOMIC DNA]</scope>
    <source>
        <strain evidence="1 2">DSM 45207</strain>
    </source>
</reference>
<keyword evidence="2" id="KW-1185">Reference proteome</keyword>
<name>A0A238WCC4_9PSEU</name>
<protein>
    <recommendedName>
        <fullName evidence="3">Virus ReqiPepy6 Gp37-like protein</fullName>
    </recommendedName>
</protein>
<dbReference type="AlphaFoldDB" id="A0A238WCC4"/>
<dbReference type="RefSeq" id="WP_089300617.1">
    <property type="nucleotide sequence ID" value="NZ_FZNW01000006.1"/>
</dbReference>